<evidence type="ECO:0000256" key="1">
    <source>
        <dbReference type="SAM" id="Phobius"/>
    </source>
</evidence>
<evidence type="ECO:0000313" key="2">
    <source>
        <dbReference type="EMBL" id="OHA46635.1"/>
    </source>
</evidence>
<dbReference type="AlphaFoldDB" id="A0A1G2PE73"/>
<gene>
    <name evidence="2" type="ORF">A2828_01895</name>
</gene>
<keyword evidence="1" id="KW-1133">Transmembrane helix</keyword>
<dbReference type="Proteomes" id="UP000178869">
    <property type="component" value="Unassembled WGS sequence"/>
</dbReference>
<proteinExistence type="predicted"/>
<keyword evidence="1" id="KW-0472">Membrane</keyword>
<reference evidence="2 3" key="1">
    <citation type="journal article" date="2016" name="Nat. Commun.">
        <title>Thousands of microbial genomes shed light on interconnected biogeochemical processes in an aquifer system.</title>
        <authorList>
            <person name="Anantharaman K."/>
            <person name="Brown C.T."/>
            <person name="Hug L.A."/>
            <person name="Sharon I."/>
            <person name="Castelle C.J."/>
            <person name="Probst A.J."/>
            <person name="Thomas B.C."/>
            <person name="Singh A."/>
            <person name="Wilkins M.J."/>
            <person name="Karaoz U."/>
            <person name="Brodie E.L."/>
            <person name="Williams K.H."/>
            <person name="Hubbard S.S."/>
            <person name="Banfield J.F."/>
        </authorList>
    </citation>
    <scope>NUCLEOTIDE SEQUENCE [LARGE SCALE GENOMIC DNA]</scope>
</reference>
<sequence length="79" mass="9410">MASESAQKGKRVSLIFFINFIWENQHYSKKIVNFAKENWFKIALLIAIFWFLLILQDGIEIYHRGWIEQRGAILPSLRL</sequence>
<comment type="caution">
    <text evidence="2">The sequence shown here is derived from an EMBL/GenBank/DDBJ whole genome shotgun (WGS) entry which is preliminary data.</text>
</comment>
<protein>
    <submittedName>
        <fullName evidence="2">Uncharacterized protein</fullName>
    </submittedName>
</protein>
<keyword evidence="1" id="KW-0812">Transmembrane</keyword>
<accession>A0A1G2PE73</accession>
<name>A0A1G2PE73_9BACT</name>
<organism evidence="2 3">
    <name type="scientific">Candidatus Terrybacteria bacterium RIFCSPHIGHO2_01_FULL_43_35</name>
    <dbReference type="NCBI Taxonomy" id="1802361"/>
    <lineage>
        <taxon>Bacteria</taxon>
        <taxon>Candidatus Terryibacteriota</taxon>
    </lineage>
</organism>
<evidence type="ECO:0000313" key="3">
    <source>
        <dbReference type="Proteomes" id="UP000178869"/>
    </source>
</evidence>
<dbReference type="EMBL" id="MHSR01000013">
    <property type="protein sequence ID" value="OHA46635.1"/>
    <property type="molecule type" value="Genomic_DNA"/>
</dbReference>
<feature type="transmembrane region" description="Helical" evidence="1">
    <location>
        <begin position="38"/>
        <end position="55"/>
    </location>
</feature>